<protein>
    <recommendedName>
        <fullName evidence="9">ABC transporter permease</fullName>
    </recommendedName>
</protein>
<feature type="transmembrane region" description="Helical" evidence="6">
    <location>
        <begin position="63"/>
        <end position="84"/>
    </location>
</feature>
<dbReference type="RefSeq" id="WP_136427658.1">
    <property type="nucleotide sequence ID" value="NZ_SSSM01000005.1"/>
</dbReference>
<feature type="transmembrane region" description="Helical" evidence="6">
    <location>
        <begin position="91"/>
        <end position="109"/>
    </location>
</feature>
<feature type="transmembrane region" description="Helical" evidence="6">
    <location>
        <begin position="141"/>
        <end position="161"/>
    </location>
</feature>
<feature type="transmembrane region" description="Helical" evidence="6">
    <location>
        <begin position="231"/>
        <end position="250"/>
    </location>
</feature>
<keyword evidence="4 6" id="KW-1133">Transmembrane helix</keyword>
<keyword evidence="3 6" id="KW-0812">Transmembrane</keyword>
<evidence type="ECO:0000256" key="5">
    <source>
        <dbReference type="ARBA" id="ARBA00023136"/>
    </source>
</evidence>
<name>A0A4S4FH79_9MICO</name>
<dbReference type="Pfam" id="PF02653">
    <property type="entry name" value="BPD_transp_2"/>
    <property type="match status" value="1"/>
</dbReference>
<dbReference type="AlphaFoldDB" id="A0A4S4FH79"/>
<dbReference type="PANTHER" id="PTHR32196">
    <property type="entry name" value="ABC TRANSPORTER PERMEASE PROTEIN YPHD-RELATED-RELATED"/>
    <property type="match status" value="1"/>
</dbReference>
<proteinExistence type="predicted"/>
<dbReference type="InterPro" id="IPR001851">
    <property type="entry name" value="ABC_transp_permease"/>
</dbReference>
<evidence type="ECO:0000256" key="4">
    <source>
        <dbReference type="ARBA" id="ARBA00022989"/>
    </source>
</evidence>
<dbReference type="OrthoDB" id="7947581at2"/>
<evidence type="ECO:0000256" key="6">
    <source>
        <dbReference type="SAM" id="Phobius"/>
    </source>
</evidence>
<feature type="transmembrane region" description="Helical" evidence="6">
    <location>
        <begin position="286"/>
        <end position="305"/>
    </location>
</feature>
<evidence type="ECO:0000313" key="7">
    <source>
        <dbReference type="EMBL" id="THG29328.1"/>
    </source>
</evidence>
<keyword evidence="8" id="KW-1185">Reference proteome</keyword>
<accession>A0A4S4FH79</accession>
<dbReference type="EMBL" id="SSSM01000005">
    <property type="protein sequence ID" value="THG29328.1"/>
    <property type="molecule type" value="Genomic_DNA"/>
</dbReference>
<evidence type="ECO:0000256" key="3">
    <source>
        <dbReference type="ARBA" id="ARBA00022692"/>
    </source>
</evidence>
<feature type="transmembrane region" description="Helical" evidence="6">
    <location>
        <begin position="115"/>
        <end position="134"/>
    </location>
</feature>
<feature type="transmembrane region" description="Helical" evidence="6">
    <location>
        <begin position="26"/>
        <end position="51"/>
    </location>
</feature>
<feature type="transmembrane region" description="Helical" evidence="6">
    <location>
        <begin position="181"/>
        <end position="202"/>
    </location>
</feature>
<dbReference type="GO" id="GO:0022857">
    <property type="term" value="F:transmembrane transporter activity"/>
    <property type="evidence" value="ECO:0007669"/>
    <property type="project" value="InterPro"/>
</dbReference>
<evidence type="ECO:0008006" key="9">
    <source>
        <dbReference type="Google" id="ProtNLM"/>
    </source>
</evidence>
<evidence type="ECO:0000256" key="2">
    <source>
        <dbReference type="ARBA" id="ARBA00022475"/>
    </source>
</evidence>
<keyword evidence="2" id="KW-1003">Cell membrane</keyword>
<comment type="subcellular location">
    <subcellularLocation>
        <location evidence="1">Cell membrane</location>
        <topology evidence="1">Multi-pass membrane protein</topology>
    </subcellularLocation>
</comment>
<comment type="caution">
    <text evidence="7">The sequence shown here is derived from an EMBL/GenBank/DDBJ whole genome shotgun (WGS) entry which is preliminary data.</text>
</comment>
<dbReference type="Proteomes" id="UP000309133">
    <property type="component" value="Unassembled WGS sequence"/>
</dbReference>
<sequence length="337" mass="34347">MSTLTTHRTPVDLDIRPPKRFAKIRAFYGGSSLGAVVTAALLVAVISLIVAGPDFYSVDNFGILTSYIAVPLVMSAFACVGLLAGIVDLSVGPMVGVSAAIFAALGPQLGFWPGAAIAVLVALAAAAINALAVVRFRADSIAATVGMLTILSGITLAVIGSNPPTYIVDGLFAFSLGALGPFSYLFLIAVAVILAVAGFVTFHKVGRHLRAAGGDENAATRAGIKVGRLRVFAFLFGGLGAGIAGILYIGQNGGPALEIGPSLTFQSYAALMIGGFSLVRGGVGNPIGGLFGLLIIGAVGVLLDLQQINNHFLDVVLGSALIVAVLVDRLRGGDRFE</sequence>
<evidence type="ECO:0000313" key="8">
    <source>
        <dbReference type="Proteomes" id="UP000309133"/>
    </source>
</evidence>
<dbReference type="PANTHER" id="PTHR32196:SF72">
    <property type="entry name" value="RIBOSE IMPORT PERMEASE PROTEIN RBSC"/>
    <property type="match status" value="1"/>
</dbReference>
<feature type="transmembrane region" description="Helical" evidence="6">
    <location>
        <begin position="311"/>
        <end position="327"/>
    </location>
</feature>
<gene>
    <name evidence="7" type="ORF">E6C64_11445</name>
</gene>
<dbReference type="GO" id="GO:0005886">
    <property type="term" value="C:plasma membrane"/>
    <property type="evidence" value="ECO:0007669"/>
    <property type="project" value="UniProtKB-SubCell"/>
</dbReference>
<evidence type="ECO:0000256" key="1">
    <source>
        <dbReference type="ARBA" id="ARBA00004651"/>
    </source>
</evidence>
<keyword evidence="5 6" id="KW-0472">Membrane</keyword>
<organism evidence="7 8">
    <name type="scientific">Naasia lichenicola</name>
    <dbReference type="NCBI Taxonomy" id="2565933"/>
    <lineage>
        <taxon>Bacteria</taxon>
        <taxon>Bacillati</taxon>
        <taxon>Actinomycetota</taxon>
        <taxon>Actinomycetes</taxon>
        <taxon>Micrococcales</taxon>
        <taxon>Microbacteriaceae</taxon>
        <taxon>Naasia</taxon>
    </lineage>
</organism>
<reference evidence="7 8" key="1">
    <citation type="submission" date="2019-04" db="EMBL/GenBank/DDBJ databases">
        <authorList>
            <person name="Jiang L."/>
        </authorList>
    </citation>
    <scope>NUCLEOTIDE SEQUENCE [LARGE SCALE GENOMIC DNA]</scope>
    <source>
        <strain evidence="7 8">YIM 131853</strain>
    </source>
</reference>